<dbReference type="EMBL" id="UYRU01063130">
    <property type="protein sequence ID" value="VDN15633.1"/>
    <property type="molecule type" value="Genomic_DNA"/>
</dbReference>
<dbReference type="Proteomes" id="UP000281553">
    <property type="component" value="Unassembled WGS sequence"/>
</dbReference>
<sequence length="115" mass="13008">MGRATNLEQVLGPRWLAAFFWPLISSPPTSDGLSFPVRIKAQEGVSEVLSSPALVDQPHASSPIWIERFCRLAVPTNLLTKMYRFLAITWLLMFGCVFSTWQRVSNGRVPQQEIF</sequence>
<gene>
    <name evidence="2" type="ORF">DILT_LOCUS11464</name>
</gene>
<accession>A0A3P7LX66</accession>
<evidence type="ECO:0000256" key="1">
    <source>
        <dbReference type="SAM" id="Phobius"/>
    </source>
</evidence>
<proteinExistence type="predicted"/>
<name>A0A3P7LX66_DIBLA</name>
<keyword evidence="1" id="KW-1133">Transmembrane helix</keyword>
<keyword evidence="1" id="KW-0812">Transmembrane</keyword>
<evidence type="ECO:0000313" key="3">
    <source>
        <dbReference type="Proteomes" id="UP000281553"/>
    </source>
</evidence>
<keyword evidence="3" id="KW-1185">Reference proteome</keyword>
<dbReference type="AlphaFoldDB" id="A0A3P7LX66"/>
<keyword evidence="1" id="KW-0472">Membrane</keyword>
<feature type="transmembrane region" description="Helical" evidence="1">
    <location>
        <begin position="82"/>
        <end position="101"/>
    </location>
</feature>
<dbReference type="OrthoDB" id="302728at2759"/>
<reference evidence="2 3" key="1">
    <citation type="submission" date="2018-11" db="EMBL/GenBank/DDBJ databases">
        <authorList>
            <consortium name="Pathogen Informatics"/>
        </authorList>
    </citation>
    <scope>NUCLEOTIDE SEQUENCE [LARGE SCALE GENOMIC DNA]</scope>
</reference>
<organism evidence="2 3">
    <name type="scientific">Dibothriocephalus latus</name>
    <name type="common">Fish tapeworm</name>
    <name type="synonym">Diphyllobothrium latum</name>
    <dbReference type="NCBI Taxonomy" id="60516"/>
    <lineage>
        <taxon>Eukaryota</taxon>
        <taxon>Metazoa</taxon>
        <taxon>Spiralia</taxon>
        <taxon>Lophotrochozoa</taxon>
        <taxon>Platyhelminthes</taxon>
        <taxon>Cestoda</taxon>
        <taxon>Eucestoda</taxon>
        <taxon>Diphyllobothriidea</taxon>
        <taxon>Diphyllobothriidae</taxon>
        <taxon>Dibothriocephalus</taxon>
    </lineage>
</organism>
<evidence type="ECO:0000313" key="2">
    <source>
        <dbReference type="EMBL" id="VDN15633.1"/>
    </source>
</evidence>
<protein>
    <submittedName>
        <fullName evidence="2">Uncharacterized protein</fullName>
    </submittedName>
</protein>